<keyword evidence="3" id="KW-1185">Reference proteome</keyword>
<evidence type="ECO:0000313" key="2">
    <source>
        <dbReference type="EMBL" id="GGE32798.1"/>
    </source>
</evidence>
<keyword evidence="1" id="KW-0472">Membrane</keyword>
<feature type="transmembrane region" description="Helical" evidence="1">
    <location>
        <begin position="6"/>
        <end position="27"/>
    </location>
</feature>
<protein>
    <submittedName>
        <fullName evidence="2">Uncharacterized protein</fullName>
    </submittedName>
</protein>
<name>A0A917A7Z8_9RHOB</name>
<dbReference type="EMBL" id="BMFJ01000001">
    <property type="protein sequence ID" value="GGE32798.1"/>
    <property type="molecule type" value="Genomic_DNA"/>
</dbReference>
<dbReference type="RefSeq" id="WP_188477625.1">
    <property type="nucleotide sequence ID" value="NZ_BMFJ01000001.1"/>
</dbReference>
<organism evidence="2 3">
    <name type="scientific">Primorskyibacter flagellatus</name>
    <dbReference type="NCBI Taxonomy" id="1387277"/>
    <lineage>
        <taxon>Bacteria</taxon>
        <taxon>Pseudomonadati</taxon>
        <taxon>Pseudomonadota</taxon>
        <taxon>Alphaproteobacteria</taxon>
        <taxon>Rhodobacterales</taxon>
        <taxon>Roseobacteraceae</taxon>
        <taxon>Primorskyibacter</taxon>
    </lineage>
</organism>
<dbReference type="AlphaFoldDB" id="A0A917A7Z8"/>
<accession>A0A917A7Z8</accession>
<evidence type="ECO:0000313" key="3">
    <source>
        <dbReference type="Proteomes" id="UP000612855"/>
    </source>
</evidence>
<gene>
    <name evidence="2" type="ORF">GCM10011360_20810</name>
</gene>
<comment type="caution">
    <text evidence="2">The sequence shown here is derived from an EMBL/GenBank/DDBJ whole genome shotgun (WGS) entry which is preliminary data.</text>
</comment>
<sequence length="54" mass="5628">MTPFRILFLIVGLSAIAGATWLGYYGIGRDSSDLDRSVRAGSAGRVIGSGGQIK</sequence>
<proteinExistence type="predicted"/>
<evidence type="ECO:0000256" key="1">
    <source>
        <dbReference type="SAM" id="Phobius"/>
    </source>
</evidence>
<dbReference type="Proteomes" id="UP000612855">
    <property type="component" value="Unassembled WGS sequence"/>
</dbReference>
<reference evidence="3" key="1">
    <citation type="journal article" date="2019" name="Int. J. Syst. Evol. Microbiol.">
        <title>The Global Catalogue of Microorganisms (GCM) 10K type strain sequencing project: providing services to taxonomists for standard genome sequencing and annotation.</title>
        <authorList>
            <consortium name="The Broad Institute Genomics Platform"/>
            <consortium name="The Broad Institute Genome Sequencing Center for Infectious Disease"/>
            <person name="Wu L."/>
            <person name="Ma J."/>
        </authorList>
    </citation>
    <scope>NUCLEOTIDE SEQUENCE [LARGE SCALE GENOMIC DNA]</scope>
    <source>
        <strain evidence="3">CGMCC 1.12664</strain>
    </source>
</reference>
<keyword evidence="1" id="KW-1133">Transmembrane helix</keyword>
<keyword evidence="1" id="KW-0812">Transmembrane</keyword>